<proteinExistence type="predicted"/>
<reference evidence="1 2" key="1">
    <citation type="submission" date="2021-06" db="EMBL/GenBank/DDBJ databases">
        <authorList>
            <person name="Kallberg Y."/>
            <person name="Tangrot J."/>
            <person name="Rosling A."/>
        </authorList>
    </citation>
    <scope>NUCLEOTIDE SEQUENCE [LARGE SCALE GENOMIC DNA]</scope>
    <source>
        <strain evidence="1 2">120-4 pot B 10/14</strain>
    </source>
</reference>
<accession>A0ABM8VVL3</accession>
<dbReference type="Proteomes" id="UP000789901">
    <property type="component" value="Unassembled WGS sequence"/>
</dbReference>
<feature type="non-terminal residue" evidence="1">
    <location>
        <position position="272"/>
    </location>
</feature>
<protein>
    <submittedName>
        <fullName evidence="1">37699_t:CDS:1</fullName>
    </submittedName>
</protein>
<dbReference type="EMBL" id="CAJVQB010000009">
    <property type="protein sequence ID" value="CAG8457721.1"/>
    <property type="molecule type" value="Genomic_DNA"/>
</dbReference>
<evidence type="ECO:0000313" key="2">
    <source>
        <dbReference type="Proteomes" id="UP000789901"/>
    </source>
</evidence>
<sequence>MLGILVISNKTALWNASPMVQSCKHLYKNLINNVLLLEQFYHLHFVPTIYIQIFPLVPSKKYHLQQVIWIEDSGEELWAPSLNYTLNDNEFVALSNFYQANLNEQITELPNWGVKYSKLQTKEDYIHGSSMTIVAANTQNNACIMYELEINIAKSKDPKRYELQQFFGQVQYYFCYMFCGKYQLLAYIKNVKNAQKGPYGIYSFEEFGNYEFVNVSMIRRCVGFLKVEKYYHVISRELNFSLISLHPYWLRTYAESGPSFLPSEAACNHATT</sequence>
<evidence type="ECO:0000313" key="1">
    <source>
        <dbReference type="EMBL" id="CAG8457721.1"/>
    </source>
</evidence>
<organism evidence="1 2">
    <name type="scientific">Gigaspora margarita</name>
    <dbReference type="NCBI Taxonomy" id="4874"/>
    <lineage>
        <taxon>Eukaryota</taxon>
        <taxon>Fungi</taxon>
        <taxon>Fungi incertae sedis</taxon>
        <taxon>Mucoromycota</taxon>
        <taxon>Glomeromycotina</taxon>
        <taxon>Glomeromycetes</taxon>
        <taxon>Diversisporales</taxon>
        <taxon>Gigasporaceae</taxon>
        <taxon>Gigaspora</taxon>
    </lineage>
</organism>
<gene>
    <name evidence="1" type="ORF">GMARGA_LOCUS144</name>
</gene>
<keyword evidence="2" id="KW-1185">Reference proteome</keyword>
<comment type="caution">
    <text evidence="1">The sequence shown here is derived from an EMBL/GenBank/DDBJ whole genome shotgun (WGS) entry which is preliminary data.</text>
</comment>
<name>A0ABM8VVL3_GIGMA</name>